<reference evidence="10" key="1">
    <citation type="journal article" date="2019" name="Int. J. Syst. Evol. Microbiol.">
        <title>The Global Catalogue of Microorganisms (GCM) 10K type strain sequencing project: providing services to taxonomists for standard genome sequencing and annotation.</title>
        <authorList>
            <consortium name="The Broad Institute Genomics Platform"/>
            <consortium name="The Broad Institute Genome Sequencing Center for Infectious Disease"/>
            <person name="Wu L."/>
            <person name="Ma J."/>
        </authorList>
    </citation>
    <scope>NUCLEOTIDE SEQUENCE [LARGE SCALE GENOMIC DNA]</scope>
    <source>
        <strain evidence="10">CCUG 58127</strain>
    </source>
</reference>
<feature type="chain" id="PRO_5046125238" evidence="7">
    <location>
        <begin position="20"/>
        <end position="373"/>
    </location>
</feature>
<evidence type="ECO:0000256" key="3">
    <source>
        <dbReference type="ARBA" id="ARBA00022475"/>
    </source>
</evidence>
<organism evidence="9 10">
    <name type="scientific">Flexivirga alba</name>
    <dbReference type="NCBI Taxonomy" id="702742"/>
    <lineage>
        <taxon>Bacteria</taxon>
        <taxon>Bacillati</taxon>
        <taxon>Actinomycetota</taxon>
        <taxon>Actinomycetes</taxon>
        <taxon>Micrococcales</taxon>
        <taxon>Dermacoccaceae</taxon>
        <taxon>Flexivirga</taxon>
    </lineage>
</organism>
<evidence type="ECO:0000256" key="7">
    <source>
        <dbReference type="SAM" id="SignalP"/>
    </source>
</evidence>
<feature type="signal peptide" evidence="7">
    <location>
        <begin position="1"/>
        <end position="19"/>
    </location>
</feature>
<sequence length="373" mass="38122">MRSVMKIAAVSAVAAMALAGCGSKPASNNSASGGATGSTPATGASTAAASGKKLSACMVLDTGGVDDKSFNENSWAGMQAAAKANPNIKVKYVPSNSGSDYTPNLTKYAQGGCDSVIAVGGLMGDALKKVSKQFPKVHFAEIDNGNQSAANIYGIEYNTAQAGFLAGYLSAGMTKTGTVGTWGGLAIPPVTIYMDGYWEGVQYYNTTKKKSVKVLGWNEKNQKGGTFSGSFTDQNKGKSITQAMVSQGADIVFPVAGASGLGAGAAAQASGGKLNLIWVDTDGCQSAANYCKYFITSATKNLAGGVESYLKQAADGTFPTGNYIGDLKNSGTGIAPFHQFDSKVPAALKTELAQVKADIISGKIKITSPAQPK</sequence>
<keyword evidence="5" id="KW-0472">Membrane</keyword>
<proteinExistence type="inferred from homology"/>
<dbReference type="PANTHER" id="PTHR34296:SF2">
    <property type="entry name" value="ABC TRANSPORTER GUANOSINE-BINDING PROTEIN NUPN"/>
    <property type="match status" value="1"/>
</dbReference>
<evidence type="ECO:0000256" key="6">
    <source>
        <dbReference type="ARBA" id="ARBA00023288"/>
    </source>
</evidence>
<feature type="domain" description="ABC transporter substrate-binding protein PnrA-like" evidence="8">
    <location>
        <begin position="57"/>
        <end position="341"/>
    </location>
</feature>
<evidence type="ECO:0000256" key="4">
    <source>
        <dbReference type="ARBA" id="ARBA00022729"/>
    </source>
</evidence>
<keyword evidence="3" id="KW-1003">Cell membrane</keyword>
<comment type="caution">
    <text evidence="9">The sequence shown here is derived from an EMBL/GenBank/DDBJ whole genome shotgun (WGS) entry which is preliminary data.</text>
</comment>
<dbReference type="Gene3D" id="3.40.50.2300">
    <property type="match status" value="2"/>
</dbReference>
<gene>
    <name evidence="9" type="ORF">ACFQDH_22780</name>
</gene>
<evidence type="ECO:0000259" key="8">
    <source>
        <dbReference type="Pfam" id="PF02608"/>
    </source>
</evidence>
<dbReference type="Proteomes" id="UP001596298">
    <property type="component" value="Unassembled WGS sequence"/>
</dbReference>
<name>A0ABW2AMB3_9MICO</name>
<dbReference type="RefSeq" id="WP_382404645.1">
    <property type="nucleotide sequence ID" value="NZ_JBHSWH010000001.1"/>
</dbReference>
<keyword evidence="6" id="KW-0449">Lipoprotein</keyword>
<protein>
    <submittedName>
        <fullName evidence="9">BMP family protein</fullName>
    </submittedName>
</protein>
<evidence type="ECO:0000313" key="10">
    <source>
        <dbReference type="Proteomes" id="UP001596298"/>
    </source>
</evidence>
<dbReference type="PROSITE" id="PS51257">
    <property type="entry name" value="PROKAR_LIPOPROTEIN"/>
    <property type="match status" value="1"/>
</dbReference>
<dbReference type="Pfam" id="PF02608">
    <property type="entry name" value="Bmp"/>
    <property type="match status" value="1"/>
</dbReference>
<evidence type="ECO:0000313" key="9">
    <source>
        <dbReference type="EMBL" id="MFC6707982.1"/>
    </source>
</evidence>
<evidence type="ECO:0000256" key="2">
    <source>
        <dbReference type="ARBA" id="ARBA00008610"/>
    </source>
</evidence>
<comment type="similarity">
    <text evidence="2">Belongs to the BMP lipoprotein family.</text>
</comment>
<comment type="subcellular location">
    <subcellularLocation>
        <location evidence="1">Cell membrane</location>
        <topology evidence="1">Lipid-anchor</topology>
    </subcellularLocation>
</comment>
<dbReference type="CDD" id="cd06354">
    <property type="entry name" value="PBP1_PrnA-like"/>
    <property type="match status" value="1"/>
</dbReference>
<keyword evidence="4 7" id="KW-0732">Signal</keyword>
<dbReference type="SUPFAM" id="SSF53822">
    <property type="entry name" value="Periplasmic binding protein-like I"/>
    <property type="match status" value="1"/>
</dbReference>
<dbReference type="InterPro" id="IPR050957">
    <property type="entry name" value="BMP_lipoprotein"/>
</dbReference>
<accession>A0ABW2AMB3</accession>
<dbReference type="InterPro" id="IPR028082">
    <property type="entry name" value="Peripla_BP_I"/>
</dbReference>
<evidence type="ECO:0000256" key="5">
    <source>
        <dbReference type="ARBA" id="ARBA00023136"/>
    </source>
</evidence>
<dbReference type="EMBL" id="JBHSWH010000001">
    <property type="protein sequence ID" value="MFC6707982.1"/>
    <property type="molecule type" value="Genomic_DNA"/>
</dbReference>
<dbReference type="PANTHER" id="PTHR34296">
    <property type="entry name" value="TRANSCRIPTIONAL ACTIVATOR PROTEIN MED"/>
    <property type="match status" value="1"/>
</dbReference>
<keyword evidence="10" id="KW-1185">Reference proteome</keyword>
<dbReference type="InterPro" id="IPR003760">
    <property type="entry name" value="PnrA-like"/>
</dbReference>
<evidence type="ECO:0000256" key="1">
    <source>
        <dbReference type="ARBA" id="ARBA00004193"/>
    </source>
</evidence>